<dbReference type="EMBL" id="JBHSZQ010000004">
    <property type="protein sequence ID" value="MFC7125095.1"/>
    <property type="molecule type" value="Genomic_DNA"/>
</dbReference>
<evidence type="ECO:0000313" key="1">
    <source>
        <dbReference type="EMBL" id="MFC7125095.1"/>
    </source>
</evidence>
<dbReference type="AlphaFoldDB" id="A0ABD5X7D9"/>
<organism evidence="1 2">
    <name type="scientific">Halovenus rubra</name>
    <dbReference type="NCBI Taxonomy" id="869890"/>
    <lineage>
        <taxon>Archaea</taxon>
        <taxon>Methanobacteriati</taxon>
        <taxon>Methanobacteriota</taxon>
        <taxon>Stenosarchaea group</taxon>
        <taxon>Halobacteria</taxon>
        <taxon>Halobacteriales</taxon>
        <taxon>Haloarculaceae</taxon>
        <taxon>Halovenus</taxon>
    </lineage>
</organism>
<evidence type="ECO:0008006" key="3">
    <source>
        <dbReference type="Google" id="ProtNLM"/>
    </source>
</evidence>
<dbReference type="Proteomes" id="UP001596414">
    <property type="component" value="Unassembled WGS sequence"/>
</dbReference>
<accession>A0ABD5X7D9</accession>
<evidence type="ECO:0000313" key="2">
    <source>
        <dbReference type="Proteomes" id="UP001596414"/>
    </source>
</evidence>
<sequence length="380" mass="38875">MSTTGRPEKSAPVASDIASRIQDAGLVRVVAAATGDAVAATALLTMALDTHGVAHQSSVVALPEPADRDTDADVTVGIGRPVADAEVILGAEQEPASATALSVATTLGTADYELALAGIIAGGTTPTSDVLAAAADRGIDRRPGIATPTSDRADGLAYSSLVHASFSGDIEAAKEVLAEIDADSDEEMRRSLGSFVAFDVCADEASTPQAADAVEPFLRPLSAPGGRLDTVEGYADVLDAIAREQPAMAIALALGGVDPTETLDAWRRHTESAHEAVRSASTGRYDGLYVVQCDGDKPLGTVARLVADYRSPEPLVLAVDDSEALAVPVSRDEFTGHLGSRLDEASTAVGGIGRGTATLGRAHHGGDPTDFIVAFREGAQ</sequence>
<name>A0ABD5X7D9_9EURY</name>
<dbReference type="RefSeq" id="WP_267636097.1">
    <property type="nucleotide sequence ID" value="NZ_JAODIY010000004.1"/>
</dbReference>
<comment type="caution">
    <text evidence="1">The sequence shown here is derived from an EMBL/GenBank/DDBJ whole genome shotgun (WGS) entry which is preliminary data.</text>
</comment>
<gene>
    <name evidence="1" type="ORF">ACFQJ7_03445</name>
</gene>
<protein>
    <recommendedName>
        <fullName evidence="3">Exonuclease RecJ</fullName>
    </recommendedName>
</protein>
<proteinExistence type="predicted"/>
<reference evidence="1 2" key="1">
    <citation type="journal article" date="2014" name="Int. J. Syst. Evol. Microbiol.">
        <title>Complete genome sequence of Corynebacterium casei LMG S-19264T (=DSM 44701T), isolated from a smear-ripened cheese.</title>
        <authorList>
            <consortium name="US DOE Joint Genome Institute (JGI-PGF)"/>
            <person name="Walter F."/>
            <person name="Albersmeier A."/>
            <person name="Kalinowski J."/>
            <person name="Ruckert C."/>
        </authorList>
    </citation>
    <scope>NUCLEOTIDE SEQUENCE [LARGE SCALE GENOMIC DNA]</scope>
    <source>
        <strain evidence="1 2">CGMCC 4.7215</strain>
    </source>
</reference>